<comment type="caution">
    <text evidence="1">The sequence shown here is derived from an EMBL/GenBank/DDBJ whole genome shotgun (WGS) entry which is preliminary data.</text>
</comment>
<proteinExistence type="predicted"/>
<sequence>MTRSSYPLEGRPVPATRARLRSGKLLNLDCTLLSECTLYDLENGDIGIVVQDPDLPVPDRILIDDDKDLTRVFTEIHWRMGPYLFGMYLEPPVPLHEFHGAEEN</sequence>
<dbReference type="OrthoDB" id="7678717at2"/>
<evidence type="ECO:0000313" key="1">
    <source>
        <dbReference type="EMBL" id="EAV40768.1"/>
    </source>
</evidence>
<gene>
    <name evidence="1" type="ORF">SIAM614_17189</name>
</gene>
<dbReference type="GeneID" id="68849553"/>
<evidence type="ECO:0000313" key="2">
    <source>
        <dbReference type="Proteomes" id="UP000004848"/>
    </source>
</evidence>
<accession>A0P2A4</accession>
<dbReference type="EMBL" id="AAUW01000026">
    <property type="protein sequence ID" value="EAV40768.1"/>
    <property type="molecule type" value="Genomic_DNA"/>
</dbReference>
<dbReference type="RefSeq" id="WP_006939436.1">
    <property type="nucleotide sequence ID" value="NZ_AAUW01000026.1"/>
</dbReference>
<dbReference type="Proteomes" id="UP000004848">
    <property type="component" value="Unassembled WGS sequence"/>
</dbReference>
<name>A0P2A4_ROSAI</name>
<organism evidence="1 2">
    <name type="scientific">Roseibium aggregatum (strain ATCC 25650 / DSM 13394 / JCM 20685 / NBRC 16684 / NCIMB 2208 / IAM 12614 / B1)</name>
    <name type="common">Stappia aggregata</name>
    <dbReference type="NCBI Taxonomy" id="384765"/>
    <lineage>
        <taxon>Bacteria</taxon>
        <taxon>Pseudomonadati</taxon>
        <taxon>Pseudomonadota</taxon>
        <taxon>Alphaproteobacteria</taxon>
        <taxon>Hyphomicrobiales</taxon>
        <taxon>Stappiaceae</taxon>
        <taxon>Roseibium</taxon>
    </lineage>
</organism>
<dbReference type="AlphaFoldDB" id="A0P2A4"/>
<protein>
    <recommendedName>
        <fullName evidence="3">PilZ domain-containing protein</fullName>
    </recommendedName>
</protein>
<evidence type="ECO:0008006" key="3">
    <source>
        <dbReference type="Google" id="ProtNLM"/>
    </source>
</evidence>
<reference evidence="1 2" key="1">
    <citation type="submission" date="2006-05" db="EMBL/GenBank/DDBJ databases">
        <authorList>
            <person name="King G."/>
            <person name="Ferriera S."/>
            <person name="Johnson J."/>
            <person name="Kravitz S."/>
            <person name="Beeson K."/>
            <person name="Sutton G."/>
            <person name="Rogers Y.-H."/>
            <person name="Friedman R."/>
            <person name="Frazier M."/>
            <person name="Venter J.C."/>
        </authorList>
    </citation>
    <scope>NUCLEOTIDE SEQUENCE [LARGE SCALE GENOMIC DNA]</scope>
    <source>
        <strain evidence="2">ATCC 25650 / DSM 13394 / JCM 20685 / NBRC 16684 / NCIMB 2208 / IAM 12614 / B1</strain>
    </source>
</reference>